<dbReference type="CDD" id="cd04489">
    <property type="entry name" value="ExoVII_LU_OBF"/>
    <property type="match status" value="1"/>
</dbReference>
<dbReference type="GO" id="GO:0003676">
    <property type="term" value="F:nucleic acid binding"/>
    <property type="evidence" value="ECO:0007669"/>
    <property type="project" value="InterPro"/>
</dbReference>
<dbReference type="KEGG" id="mox:DAMO_0321"/>
<comment type="function">
    <text evidence="5">Bidirectionally degrades single-stranded DNA into large acid-insoluble oligonucleotides, which are then degraded further into small acid-soluble oligonucleotides.</text>
</comment>
<keyword evidence="4 5" id="KW-0269">Exonuclease</keyword>
<dbReference type="GO" id="GO:0005737">
    <property type="term" value="C:cytoplasm"/>
    <property type="evidence" value="ECO:0007669"/>
    <property type="project" value="UniProtKB-SubCell"/>
</dbReference>
<keyword evidence="1 5" id="KW-0963">Cytoplasm</keyword>
<dbReference type="EMBL" id="FP565575">
    <property type="protein sequence ID" value="CBE67412.1"/>
    <property type="molecule type" value="Genomic_DNA"/>
</dbReference>
<evidence type="ECO:0000313" key="9">
    <source>
        <dbReference type="EMBL" id="CBE67412.1"/>
    </source>
</evidence>
<evidence type="ECO:0000259" key="8">
    <source>
        <dbReference type="Pfam" id="PF13742"/>
    </source>
</evidence>
<evidence type="ECO:0000256" key="6">
    <source>
        <dbReference type="RuleBase" id="RU004355"/>
    </source>
</evidence>
<evidence type="ECO:0000256" key="1">
    <source>
        <dbReference type="ARBA" id="ARBA00022490"/>
    </source>
</evidence>
<dbReference type="PATRIC" id="fig|671143.5.peg.275"/>
<dbReference type="GO" id="GO:0006308">
    <property type="term" value="P:DNA catabolic process"/>
    <property type="evidence" value="ECO:0007669"/>
    <property type="project" value="UniProtKB-UniRule"/>
</dbReference>
<dbReference type="HOGENOM" id="CLU_023625_3_1_0"/>
<dbReference type="PANTHER" id="PTHR30008">
    <property type="entry name" value="EXODEOXYRIBONUCLEASE 7 LARGE SUBUNIT"/>
    <property type="match status" value="1"/>
</dbReference>
<dbReference type="InterPro" id="IPR003753">
    <property type="entry name" value="Exonuc_VII_L"/>
</dbReference>
<evidence type="ECO:0000313" key="10">
    <source>
        <dbReference type="Proteomes" id="UP000006898"/>
    </source>
</evidence>
<dbReference type="Proteomes" id="UP000006898">
    <property type="component" value="Chromosome"/>
</dbReference>
<dbReference type="EC" id="3.1.11.6" evidence="5"/>
<evidence type="ECO:0000259" key="7">
    <source>
        <dbReference type="Pfam" id="PF02601"/>
    </source>
</evidence>
<keyword evidence="3 5" id="KW-0378">Hydrolase</keyword>
<proteinExistence type="inferred from homology"/>
<keyword evidence="2 5" id="KW-0540">Nuclease</keyword>
<comment type="similarity">
    <text evidence="5 6">Belongs to the XseA family.</text>
</comment>
<dbReference type="PANTHER" id="PTHR30008:SF0">
    <property type="entry name" value="EXODEOXYRIBONUCLEASE 7 LARGE SUBUNIT"/>
    <property type="match status" value="1"/>
</dbReference>
<reference evidence="9 10" key="1">
    <citation type="journal article" date="2010" name="Nature">
        <title>Nitrite-driven anaerobic methane oxidation by oxygenic bacteria.</title>
        <authorList>
            <person name="Ettwig K.F."/>
            <person name="Butler M.K."/>
            <person name="Le Paslier D."/>
            <person name="Pelletier E."/>
            <person name="Mangenot S."/>
            <person name="Kuypers M.M.M."/>
            <person name="Schreiber F."/>
            <person name="Dutilh B.E."/>
            <person name="Zedelius J."/>
            <person name="de Beer D."/>
            <person name="Gloerich J."/>
            <person name="Wessels H.J.C.T."/>
            <person name="van Allen T."/>
            <person name="Luesken F."/>
            <person name="Wu M."/>
            <person name="van de Pas-Schoonen K.T."/>
            <person name="Op den Camp H.J.M."/>
            <person name="Janssen-Megens E.M."/>
            <person name="Francoijs K-J."/>
            <person name="Stunnenberg H."/>
            <person name="Weissenbach J."/>
            <person name="Jetten M.S.M."/>
            <person name="Strous M."/>
        </authorList>
    </citation>
    <scope>NUCLEOTIDE SEQUENCE [LARGE SCALE GENOMIC DNA]</scope>
</reference>
<evidence type="ECO:0000256" key="3">
    <source>
        <dbReference type="ARBA" id="ARBA00022801"/>
    </source>
</evidence>
<dbReference type="GO" id="GO:0008855">
    <property type="term" value="F:exodeoxyribonuclease VII activity"/>
    <property type="evidence" value="ECO:0007669"/>
    <property type="project" value="UniProtKB-UniRule"/>
</dbReference>
<dbReference type="InterPro" id="IPR020579">
    <property type="entry name" value="Exonuc_VII_lsu_C"/>
</dbReference>
<dbReference type="Pfam" id="PF02601">
    <property type="entry name" value="Exonuc_VII_L"/>
    <property type="match status" value="1"/>
</dbReference>
<dbReference type="AlphaFoldDB" id="D5MJ47"/>
<dbReference type="Pfam" id="PF13742">
    <property type="entry name" value="tRNA_anti_2"/>
    <property type="match status" value="1"/>
</dbReference>
<organism evidence="9 10">
    <name type="scientific">Methylomirabilis oxygeniifera</name>
    <dbReference type="NCBI Taxonomy" id="671143"/>
    <lineage>
        <taxon>Bacteria</taxon>
        <taxon>Candidatus Methylomirabilota</taxon>
        <taxon>Candidatus Methylomirabilia</taxon>
        <taxon>Candidatus Methylomirabilales</taxon>
        <taxon>Candidatus Methylomirabilaceae</taxon>
        <taxon>Candidatus Methylomirabilis</taxon>
    </lineage>
</organism>
<name>D5MJ47_METO1</name>
<evidence type="ECO:0000256" key="5">
    <source>
        <dbReference type="HAMAP-Rule" id="MF_00378"/>
    </source>
</evidence>
<protein>
    <recommendedName>
        <fullName evidence="5">Exodeoxyribonuclease 7 large subunit</fullName>
        <ecNumber evidence="5">3.1.11.6</ecNumber>
    </recommendedName>
    <alternativeName>
        <fullName evidence="5">Exodeoxyribonuclease VII large subunit</fullName>
        <shortName evidence="5">Exonuclease VII large subunit</shortName>
    </alternativeName>
</protein>
<dbReference type="HAMAP" id="MF_00378">
    <property type="entry name" value="Exonuc_7_L"/>
    <property type="match status" value="1"/>
</dbReference>
<evidence type="ECO:0000256" key="2">
    <source>
        <dbReference type="ARBA" id="ARBA00022722"/>
    </source>
</evidence>
<feature type="domain" description="Exonuclease VII large subunit C-terminal" evidence="7">
    <location>
        <begin position="126"/>
        <end position="332"/>
    </location>
</feature>
<accession>D5MJ47</accession>
<dbReference type="InterPro" id="IPR025824">
    <property type="entry name" value="OB-fold_nuc-bd_dom"/>
</dbReference>
<dbReference type="NCBIfam" id="TIGR00237">
    <property type="entry name" value="xseA"/>
    <property type="match status" value="1"/>
</dbReference>
<dbReference type="eggNOG" id="COG1570">
    <property type="taxonomic scope" value="Bacteria"/>
</dbReference>
<evidence type="ECO:0000256" key="4">
    <source>
        <dbReference type="ARBA" id="ARBA00022839"/>
    </source>
</evidence>
<dbReference type="STRING" id="671143.DAMO_0321"/>
<dbReference type="GO" id="GO:0009318">
    <property type="term" value="C:exodeoxyribonuclease VII complex"/>
    <property type="evidence" value="ECO:0007669"/>
    <property type="project" value="UniProtKB-UniRule"/>
</dbReference>
<comment type="subcellular location">
    <subcellularLocation>
        <location evidence="5 6">Cytoplasm</location>
    </subcellularLocation>
</comment>
<comment type="subunit">
    <text evidence="5">Heterooligomer composed of large and small subunits.</text>
</comment>
<gene>
    <name evidence="5 9" type="primary">xseA</name>
    <name evidence="9" type="ORF">DAMO_0321</name>
</gene>
<sequence>MAALQPPKIYTVSDLTTEIRATLEGSFAGIWVEGELSNFHRHSSGHMYFSLKDEGSQIRVVMFRTANRQLRFQPKDGLVLLVYGELSVYERRGEYQLVAEYMEPKGLGALQLAFEQLKQRLQAEGLFDDARKRPIPLLPRRIGVVTSPTGAAVRDILHVLRRRFAGVDVLICPVAVQGDQAAPEIVEALGELNRRGGLDVVIVARGGGSIEDLQAFNEESVARAIAASRIPVISAIGHEIDYTIADFVADLRAPTPSAAAELVIARQDELLQRLDDLGSRMAGVIRSRLHGLGVRISGLERHLRLLNPIEQIRMQRRSLTERWKALTALADRRLTMLHGELKAAVGKLDALSPLAILHRGYSICLRLPDHEIVKDSSTVVAGDLVEVRLHRGRLRCDVREVQAPTPYTLHPTP</sequence>
<feature type="domain" description="OB-fold nucleic acid binding" evidence="8">
    <location>
        <begin position="10"/>
        <end position="103"/>
    </location>
</feature>
<comment type="catalytic activity">
    <reaction evidence="5 6">
        <text>Exonucleolytic cleavage in either 5'- to 3'- or 3'- to 5'-direction to yield nucleoside 5'-phosphates.</text>
        <dbReference type="EC" id="3.1.11.6"/>
    </reaction>
</comment>